<reference evidence="2 3" key="4">
    <citation type="journal article" date="2020" name="Sci. Rep.">
        <title>beta-carboline chemical signals induce reveromycin production through a LuxR family regulator in Streptomyces sp. SN-593.</title>
        <authorList>
            <person name="Panthee S."/>
            <person name="Kito N."/>
            <person name="Hayashi T."/>
            <person name="Shimizu T."/>
            <person name="Ishikawa J."/>
            <person name="Hamamoto H."/>
            <person name="Osada H."/>
            <person name="Takahashi S."/>
        </authorList>
    </citation>
    <scope>NUCLEOTIDE SEQUENCE [LARGE SCALE GENOMIC DNA]</scope>
    <source>
        <strain evidence="2 3">SN-593</strain>
    </source>
</reference>
<evidence type="ECO:0000256" key="1">
    <source>
        <dbReference type="SAM" id="MobiDB-lite"/>
    </source>
</evidence>
<protein>
    <submittedName>
        <fullName evidence="2">Uncharacterized protein</fullName>
    </submittedName>
</protein>
<accession>A0A7U3UZE9</accession>
<dbReference type="Proteomes" id="UP000595703">
    <property type="component" value="Chromosome"/>
</dbReference>
<evidence type="ECO:0000313" key="2">
    <source>
        <dbReference type="EMBL" id="BBB01404.1"/>
    </source>
</evidence>
<proteinExistence type="predicted"/>
<dbReference type="KEGG" id="arev:RVR_8815"/>
<feature type="compositionally biased region" description="Low complexity" evidence="1">
    <location>
        <begin position="141"/>
        <end position="172"/>
    </location>
</feature>
<dbReference type="EMBL" id="AP018365">
    <property type="protein sequence ID" value="BBB01404.1"/>
    <property type="molecule type" value="Genomic_DNA"/>
</dbReference>
<evidence type="ECO:0000313" key="3">
    <source>
        <dbReference type="Proteomes" id="UP000595703"/>
    </source>
</evidence>
<dbReference type="AlphaFoldDB" id="A0A7U3UZE9"/>
<feature type="region of interest" description="Disordered" evidence="1">
    <location>
        <begin position="121"/>
        <end position="205"/>
    </location>
</feature>
<reference evidence="2 3" key="3">
    <citation type="journal article" date="2011" name="Nat. Chem. Biol.">
        <title>Reveromycin A biosynthesis uses RevG and RevJ for stereospecific spiroacetal formation.</title>
        <authorList>
            <person name="Takahashi S."/>
            <person name="Toyoda A."/>
            <person name="Sekiyama Y."/>
            <person name="Takagi H."/>
            <person name="Nogawa T."/>
            <person name="Uramoto M."/>
            <person name="Suzuki R."/>
            <person name="Koshino H."/>
            <person name="Kumano T."/>
            <person name="Panthee S."/>
            <person name="Dairi T."/>
            <person name="Ishikawa J."/>
            <person name="Ikeda H."/>
            <person name="Sakaki Y."/>
            <person name="Osada H."/>
        </authorList>
    </citation>
    <scope>NUCLEOTIDE SEQUENCE [LARGE SCALE GENOMIC DNA]</scope>
    <source>
        <strain evidence="2 3">SN-593</strain>
    </source>
</reference>
<sequence length="205" mass="22251">MSASEPAEERVRQEAHASGNSIVKQVAGNHEEHHRRYVRGWEYLSVVEFDQDEVRLVASDYAQGEPTTPAGEAHVARAIRLLNRSMAQHDILVLTGPTDTGRRTTALRVLHEVGVPADELASRPWTGTARAPSRSPRRRTTASSWTCPATAVRPRTSTRASTAAQAQSGRSTGRLGAAPSSDPQGVRYLPTTRSGSGVHDSRGRR</sequence>
<feature type="region of interest" description="Disordered" evidence="1">
    <location>
        <begin position="1"/>
        <end position="28"/>
    </location>
</feature>
<reference evidence="2 3" key="1">
    <citation type="journal article" date="2010" name="J. Bacteriol.">
        <title>Biochemical characterization of a novel indole prenyltransferase from Streptomyces sp. SN-593.</title>
        <authorList>
            <person name="Takahashi S."/>
            <person name="Takagi H."/>
            <person name="Toyoda A."/>
            <person name="Uramoto M."/>
            <person name="Nogawa T."/>
            <person name="Ueki M."/>
            <person name="Sakaki Y."/>
            <person name="Osada H."/>
        </authorList>
    </citation>
    <scope>NUCLEOTIDE SEQUENCE [LARGE SCALE GENOMIC DNA]</scope>
    <source>
        <strain evidence="2 3">SN-593</strain>
    </source>
</reference>
<gene>
    <name evidence="2" type="ORF">RVR_8815</name>
</gene>
<organism evidence="2 3">
    <name type="scientific">Actinacidiphila reveromycinica</name>
    <dbReference type="NCBI Taxonomy" id="659352"/>
    <lineage>
        <taxon>Bacteria</taxon>
        <taxon>Bacillati</taxon>
        <taxon>Actinomycetota</taxon>
        <taxon>Actinomycetes</taxon>
        <taxon>Kitasatosporales</taxon>
        <taxon>Streptomycetaceae</taxon>
        <taxon>Actinacidiphila</taxon>
    </lineage>
</organism>
<name>A0A7U3UZE9_9ACTN</name>
<keyword evidence="3" id="KW-1185">Reference proteome</keyword>
<reference evidence="2 3" key="2">
    <citation type="journal article" date="2011" name="J. Antibiot.">
        <title>Furaquinocins I and J: novel polyketide isoprenoid hybrid compounds from Streptomyces reveromyceticus SN-593.</title>
        <authorList>
            <person name="Panthee S."/>
            <person name="Takahashi S."/>
            <person name="Takagi H."/>
            <person name="Nogawa T."/>
            <person name="Oowada E."/>
            <person name="Uramoto M."/>
            <person name="Osada H."/>
        </authorList>
    </citation>
    <scope>NUCLEOTIDE SEQUENCE [LARGE SCALE GENOMIC DNA]</scope>
    <source>
        <strain evidence="2 3">SN-593</strain>
    </source>
</reference>